<gene>
    <name evidence="1" type="ORF">CYMTET_28300</name>
</gene>
<sequence>MLRFRPLLGVMATLLPLMLLQQHFLQKLELVRFRPLLGVTATLLPVMLLQVHLLEKLELVRVRPLLGVNAALLKMLLRFGPLLGGMAALLPLMQQLHQWLYTSLLGRDAPHACVVRRHPTQARFVFGGHAQRYSYTGTQMPVCSDPRSG</sequence>
<evidence type="ECO:0000313" key="1">
    <source>
        <dbReference type="EMBL" id="KAK3262865.1"/>
    </source>
</evidence>
<proteinExistence type="predicted"/>
<name>A0AAE0KWD0_9CHLO</name>
<evidence type="ECO:0000313" key="2">
    <source>
        <dbReference type="Proteomes" id="UP001190700"/>
    </source>
</evidence>
<accession>A0AAE0KWD0</accession>
<dbReference type="Proteomes" id="UP001190700">
    <property type="component" value="Unassembled WGS sequence"/>
</dbReference>
<comment type="caution">
    <text evidence="1">The sequence shown here is derived from an EMBL/GenBank/DDBJ whole genome shotgun (WGS) entry which is preliminary data.</text>
</comment>
<keyword evidence="2" id="KW-1185">Reference proteome</keyword>
<dbReference type="AlphaFoldDB" id="A0AAE0KWD0"/>
<dbReference type="EMBL" id="LGRX02015903">
    <property type="protein sequence ID" value="KAK3262865.1"/>
    <property type="molecule type" value="Genomic_DNA"/>
</dbReference>
<organism evidence="1 2">
    <name type="scientific">Cymbomonas tetramitiformis</name>
    <dbReference type="NCBI Taxonomy" id="36881"/>
    <lineage>
        <taxon>Eukaryota</taxon>
        <taxon>Viridiplantae</taxon>
        <taxon>Chlorophyta</taxon>
        <taxon>Pyramimonadophyceae</taxon>
        <taxon>Pyramimonadales</taxon>
        <taxon>Pyramimonadaceae</taxon>
        <taxon>Cymbomonas</taxon>
    </lineage>
</organism>
<protein>
    <submittedName>
        <fullName evidence="1">Uncharacterized protein</fullName>
    </submittedName>
</protein>
<reference evidence="1 2" key="1">
    <citation type="journal article" date="2015" name="Genome Biol. Evol.">
        <title>Comparative Genomics of a Bacterivorous Green Alga Reveals Evolutionary Causalities and Consequences of Phago-Mixotrophic Mode of Nutrition.</title>
        <authorList>
            <person name="Burns J.A."/>
            <person name="Paasch A."/>
            <person name="Narechania A."/>
            <person name="Kim E."/>
        </authorList>
    </citation>
    <scope>NUCLEOTIDE SEQUENCE [LARGE SCALE GENOMIC DNA]</scope>
    <source>
        <strain evidence="1 2">PLY_AMNH</strain>
    </source>
</reference>